<protein>
    <submittedName>
        <fullName evidence="1">Uncharacterized protein</fullName>
    </submittedName>
</protein>
<evidence type="ECO:0000313" key="2">
    <source>
        <dbReference type="Proteomes" id="UP000297910"/>
    </source>
</evidence>
<organism evidence="1 2">
    <name type="scientific">Botrytis paeoniae</name>
    <dbReference type="NCBI Taxonomy" id="278948"/>
    <lineage>
        <taxon>Eukaryota</taxon>
        <taxon>Fungi</taxon>
        <taxon>Dikarya</taxon>
        <taxon>Ascomycota</taxon>
        <taxon>Pezizomycotina</taxon>
        <taxon>Leotiomycetes</taxon>
        <taxon>Helotiales</taxon>
        <taxon>Sclerotiniaceae</taxon>
        <taxon>Botrytis</taxon>
    </lineage>
</organism>
<accession>A0A4Z1G8H3</accession>
<comment type="caution">
    <text evidence="1">The sequence shown here is derived from an EMBL/GenBank/DDBJ whole genome shotgun (WGS) entry which is preliminary data.</text>
</comment>
<proteinExistence type="predicted"/>
<gene>
    <name evidence="1" type="ORF">BPAE_0005g00140</name>
</gene>
<dbReference type="AlphaFoldDB" id="A0A4Z1G8H3"/>
<dbReference type="Proteomes" id="UP000297910">
    <property type="component" value="Unassembled WGS sequence"/>
</dbReference>
<reference evidence="1 2" key="1">
    <citation type="submission" date="2017-12" db="EMBL/GenBank/DDBJ databases">
        <title>Comparative genomics of Botrytis spp.</title>
        <authorList>
            <person name="Valero-Jimenez C.A."/>
            <person name="Tapia P."/>
            <person name="Veloso J."/>
            <person name="Silva-Moreno E."/>
            <person name="Staats M."/>
            <person name="Valdes J.H."/>
            <person name="Van Kan J.A.L."/>
        </authorList>
    </citation>
    <scope>NUCLEOTIDE SEQUENCE [LARGE SCALE GENOMIC DNA]</scope>
    <source>
        <strain evidence="1 2">Bp0003</strain>
    </source>
</reference>
<sequence>MAHQSEVDSLKATILELQRKNMSRDIEAKPEPSNVDKCIPSAPAHEANADCENCALQSAQIKDMKIDLAVLSRSLTQNDISILRGLSLNKHNGEMMTVGKEKVLAKFSARDVDRVLNNDVVLQDYRVLVRKWQTSYSYLENLEISQVLFCESEYQYKMCWKKHEEATSLRNELSAQKIETMNFQEKLIASHGKVIDGMKEEAKIKRTEEKIKQDKLKDAHQKAIDSLNASYKAQITKLETDIDALNTSCGTRIMELEKEHHPYRDLAERVLAREFEWCKHPRARNEEIINQGNLATHGGNCRAVLRSTELSPSDGDNEWFRLWYGISIETFAKHKESPRKQRLLDMRYEMKKFKTIQLLDIAFERNFQEIMRVIEAMEECQVLTPSQSHVNGDENVESTSDSIFFSICSEYNEAAEYEKRRRKSDWKLGHNGQNMGDSVVDRTSSKLNSRRRFVHSQALGHSILKRQLPWFMSINPLEFAKQCGTIRREVWL</sequence>
<name>A0A4Z1G8H3_9HELO</name>
<evidence type="ECO:0000313" key="1">
    <source>
        <dbReference type="EMBL" id="TGO30421.1"/>
    </source>
</evidence>
<keyword evidence="2" id="KW-1185">Reference proteome</keyword>
<dbReference type="EMBL" id="PQXI01000005">
    <property type="protein sequence ID" value="TGO30421.1"/>
    <property type="molecule type" value="Genomic_DNA"/>
</dbReference>